<sequence length="270" mass="31049">MPPSNREPEEAITEEEIRATEPPKNAFTELMSPKPRLPTPGTHARAQLHPSKDRAGLGAYLHDPASSARVITYSDDFVAIHDMFPKATVHTLLLPRDPDVNLVHPFDALDDDAFREKIVKEAAKLKDLVARELQRLLGKHSRADAEREAILNGDKEPTSAELPAGRDWSKEVKVGVHAVPSMSHLHVHVLSRDMHSPRMKHRKHYNSFTTPFLVPLEDFPLAEDDPRRRTGEEAYLKWDLKCWRCGRNFRNKFKELKEHLEIEFDEWKKE</sequence>
<keyword evidence="7" id="KW-0227">DNA damage</keyword>
<dbReference type="GO" id="GO:0046872">
    <property type="term" value="F:metal ion binding"/>
    <property type="evidence" value="ECO:0007669"/>
    <property type="project" value="UniProtKB-KW"/>
</dbReference>
<keyword evidence="6" id="KW-0479">Metal-binding</keyword>
<dbReference type="EMBL" id="MU251251">
    <property type="protein sequence ID" value="KAG9255312.1"/>
    <property type="molecule type" value="Genomic_DNA"/>
</dbReference>
<dbReference type="GO" id="GO:0030983">
    <property type="term" value="F:mismatched DNA binding"/>
    <property type="evidence" value="ECO:0007669"/>
    <property type="project" value="TreeGrafter"/>
</dbReference>
<dbReference type="GO" id="GO:1990165">
    <property type="term" value="F:single-strand break-containing DNA binding"/>
    <property type="evidence" value="ECO:0007669"/>
    <property type="project" value="TreeGrafter"/>
</dbReference>
<dbReference type="GO" id="GO:0120108">
    <property type="term" value="F:DNA-3'-diphospho-5'-guanosine diphosphatase activity"/>
    <property type="evidence" value="ECO:0007669"/>
    <property type="project" value="UniProtKB-EC"/>
</dbReference>
<comment type="caution">
    <text evidence="22">The sequence shown here is derived from an EMBL/GenBank/DDBJ whole genome shotgun (WGS) entry which is preliminary data.</text>
</comment>
<evidence type="ECO:0000256" key="15">
    <source>
        <dbReference type="ARBA" id="ARBA00044713"/>
    </source>
</evidence>
<evidence type="ECO:0000256" key="13">
    <source>
        <dbReference type="ARBA" id="ARBA00024601"/>
    </source>
</evidence>
<organism evidence="22 23">
    <name type="scientific">Emericellopsis atlantica</name>
    <dbReference type="NCBI Taxonomy" id="2614577"/>
    <lineage>
        <taxon>Eukaryota</taxon>
        <taxon>Fungi</taxon>
        <taxon>Dikarya</taxon>
        <taxon>Ascomycota</taxon>
        <taxon>Pezizomycotina</taxon>
        <taxon>Sordariomycetes</taxon>
        <taxon>Hypocreomycetidae</taxon>
        <taxon>Hypocreales</taxon>
        <taxon>Bionectriaceae</taxon>
        <taxon>Emericellopsis</taxon>
    </lineage>
</organism>
<keyword evidence="8" id="KW-0378">Hydrolase</keyword>
<dbReference type="InterPro" id="IPR032566">
    <property type="entry name" value="Znf-C2HE"/>
</dbReference>
<comment type="catalytic activity">
    <reaction evidence="13">
        <text>a 3'-end 2'-deoxyribonucleotide-3'-diphospho-5'-guanosine-DNA + H2O = a 3'-end 2'-deoxyribonucleotide 3'-phosphate-DNA + GMP + 2 H(+)</text>
        <dbReference type="Rhea" id="RHEA:52140"/>
        <dbReference type="Rhea" id="RHEA-COMP:13186"/>
        <dbReference type="Rhea" id="RHEA-COMP:13187"/>
        <dbReference type="ChEBI" id="CHEBI:15377"/>
        <dbReference type="ChEBI" id="CHEBI:15378"/>
        <dbReference type="ChEBI" id="CHEBI:58115"/>
        <dbReference type="ChEBI" id="CHEBI:136419"/>
        <dbReference type="ChEBI" id="CHEBI:136420"/>
        <dbReference type="EC" id="3.6.1.72"/>
    </reaction>
</comment>
<keyword evidence="12" id="KW-0539">Nucleus</keyword>
<evidence type="ECO:0000256" key="8">
    <source>
        <dbReference type="ARBA" id="ARBA00022801"/>
    </source>
</evidence>
<evidence type="ECO:0000259" key="20">
    <source>
        <dbReference type="Pfam" id="PF01230"/>
    </source>
</evidence>
<evidence type="ECO:0000256" key="12">
    <source>
        <dbReference type="ARBA" id="ARBA00023242"/>
    </source>
</evidence>
<feature type="region of interest" description="Disordered" evidence="19">
    <location>
        <begin position="1"/>
        <end position="46"/>
    </location>
</feature>
<evidence type="ECO:0000256" key="11">
    <source>
        <dbReference type="ARBA" id="ARBA00023204"/>
    </source>
</evidence>
<evidence type="ECO:0000256" key="1">
    <source>
        <dbReference type="ARBA" id="ARBA00004123"/>
    </source>
</evidence>
<dbReference type="PANTHER" id="PTHR12486">
    <property type="entry name" value="APRATAXIN-RELATED"/>
    <property type="match status" value="1"/>
</dbReference>
<evidence type="ECO:0000259" key="21">
    <source>
        <dbReference type="Pfam" id="PF16278"/>
    </source>
</evidence>
<dbReference type="GO" id="GO:0033699">
    <property type="term" value="F:DNA 5'-adenosine monophosphate hydrolase activity"/>
    <property type="evidence" value="ECO:0007669"/>
    <property type="project" value="UniProtKB-EC"/>
</dbReference>
<keyword evidence="11" id="KW-0234">DNA repair</keyword>
<evidence type="ECO:0000256" key="9">
    <source>
        <dbReference type="ARBA" id="ARBA00022833"/>
    </source>
</evidence>
<evidence type="ECO:0000256" key="18">
    <source>
        <dbReference type="ARBA" id="ARBA00076243"/>
    </source>
</evidence>
<evidence type="ECO:0000313" key="23">
    <source>
        <dbReference type="Proteomes" id="UP000887229"/>
    </source>
</evidence>
<keyword evidence="23" id="KW-1185">Reference proteome</keyword>
<comment type="subcellular location">
    <subcellularLocation>
        <location evidence="2">Cytoplasm</location>
    </subcellularLocation>
    <subcellularLocation>
        <location evidence="1">Nucleus</location>
    </subcellularLocation>
</comment>
<keyword evidence="10" id="KW-0238">DNA-binding</keyword>
<feature type="domain" description="Aprataxin C2HE/C2H2/C2HC zinc finger" evidence="21">
    <location>
        <begin position="209"/>
        <end position="266"/>
    </location>
</feature>
<dbReference type="Proteomes" id="UP000887229">
    <property type="component" value="Unassembled WGS sequence"/>
</dbReference>
<comment type="catalytic activity">
    <reaction evidence="14">
        <text>a 5'-end adenosine-5'-diphospho-5'-2'-deoxyribonucleoside-DNA + H2O = a 5'-end 5'-phospho-2'-deoxyribonucleoside-DNA + AMP + 2 H(+)</text>
        <dbReference type="Rhea" id="RHEA:52128"/>
        <dbReference type="Rhea" id="RHEA-COMP:13180"/>
        <dbReference type="Rhea" id="RHEA-COMP:13181"/>
        <dbReference type="ChEBI" id="CHEBI:15377"/>
        <dbReference type="ChEBI" id="CHEBI:15378"/>
        <dbReference type="ChEBI" id="CHEBI:136412"/>
        <dbReference type="ChEBI" id="CHEBI:136413"/>
        <dbReference type="ChEBI" id="CHEBI:456215"/>
        <dbReference type="EC" id="3.6.1.71"/>
    </reaction>
</comment>
<evidence type="ECO:0000256" key="16">
    <source>
        <dbReference type="ARBA" id="ARBA00059438"/>
    </source>
</evidence>
<keyword evidence="9" id="KW-0862">Zinc</keyword>
<reference evidence="22" key="1">
    <citation type="journal article" date="2021" name="IMA Fungus">
        <title>Genomic characterization of three marine fungi, including Emericellopsis atlantica sp. nov. with signatures of a generalist lifestyle and marine biomass degradation.</title>
        <authorList>
            <person name="Hagestad O.C."/>
            <person name="Hou L."/>
            <person name="Andersen J.H."/>
            <person name="Hansen E.H."/>
            <person name="Altermark B."/>
            <person name="Li C."/>
            <person name="Kuhnert E."/>
            <person name="Cox R.J."/>
            <person name="Crous P.W."/>
            <person name="Spatafora J.W."/>
            <person name="Lail K."/>
            <person name="Amirebrahimi M."/>
            <person name="Lipzen A."/>
            <person name="Pangilinan J."/>
            <person name="Andreopoulos W."/>
            <person name="Hayes R.D."/>
            <person name="Ng V."/>
            <person name="Grigoriev I.V."/>
            <person name="Jackson S.A."/>
            <person name="Sutton T.D.S."/>
            <person name="Dobson A.D.W."/>
            <person name="Rama T."/>
        </authorList>
    </citation>
    <scope>NUCLEOTIDE SEQUENCE</scope>
    <source>
        <strain evidence="22">TS7</strain>
    </source>
</reference>
<dbReference type="GO" id="GO:0005737">
    <property type="term" value="C:cytoplasm"/>
    <property type="evidence" value="ECO:0007669"/>
    <property type="project" value="UniProtKB-SubCell"/>
</dbReference>
<dbReference type="GO" id="GO:0003697">
    <property type="term" value="F:single-stranded DNA binding"/>
    <property type="evidence" value="ECO:0007669"/>
    <property type="project" value="TreeGrafter"/>
</dbReference>
<gene>
    <name evidence="22" type="ORF">F5Z01DRAFT_47094</name>
</gene>
<dbReference type="InterPro" id="IPR036265">
    <property type="entry name" value="HIT-like_sf"/>
</dbReference>
<evidence type="ECO:0000313" key="22">
    <source>
        <dbReference type="EMBL" id="KAG9255312.1"/>
    </source>
</evidence>
<keyword evidence="5" id="KW-0963">Cytoplasm</keyword>
<evidence type="ECO:0000256" key="4">
    <source>
        <dbReference type="ARBA" id="ARBA00012496"/>
    </source>
</evidence>
<dbReference type="Gene3D" id="3.30.428.10">
    <property type="entry name" value="HIT-like"/>
    <property type="match status" value="1"/>
</dbReference>
<evidence type="ECO:0000256" key="17">
    <source>
        <dbReference type="ARBA" id="ARBA00068941"/>
    </source>
</evidence>
<comment type="function">
    <text evidence="16">DNA-binding protein involved in single-strand DNA break repair, double-strand DNA break repair and base excision repair. Resolves abortive DNA ligation intermediates formed either at base excision sites, or when DNA ligases attempt to repair non-ligatable breaks induced by reactive oxygen species. Catalyzes the release of adenylate groups covalently linked to 5'-phosphate termini, resulting in the production of 5'-phosphate termini that can be efficiently rejoined. Likewise, catalyzes the release of 3'-linked guanosine (DNAppG) and inosine (DNAppI) from DNA, but has higher specific activity with 5'-linked adenosine (AppDNA).</text>
</comment>
<dbReference type="EC" id="3.6.1.72" evidence="3"/>
<dbReference type="Pfam" id="PF01230">
    <property type="entry name" value="HIT"/>
    <property type="match status" value="1"/>
</dbReference>
<evidence type="ECO:0000256" key="5">
    <source>
        <dbReference type="ARBA" id="ARBA00022490"/>
    </source>
</evidence>
<dbReference type="PANTHER" id="PTHR12486:SF4">
    <property type="entry name" value="APRATAXIN"/>
    <property type="match status" value="1"/>
</dbReference>
<evidence type="ECO:0000256" key="2">
    <source>
        <dbReference type="ARBA" id="ARBA00004496"/>
    </source>
</evidence>
<accession>A0A9P8CQH4</accession>
<name>A0A9P8CQH4_9HYPO</name>
<dbReference type="Pfam" id="PF16278">
    <property type="entry name" value="zf-C2HE"/>
    <property type="match status" value="1"/>
</dbReference>
<evidence type="ECO:0000256" key="10">
    <source>
        <dbReference type="ARBA" id="ARBA00023125"/>
    </source>
</evidence>
<proteinExistence type="predicted"/>
<protein>
    <recommendedName>
        <fullName evidence="17">Aprataxin-like protein</fullName>
        <ecNumber evidence="4">3.6.1.71</ecNumber>
        <ecNumber evidence="3">3.6.1.72</ecNumber>
    </recommendedName>
    <alternativeName>
        <fullName evidence="18">Hit family protein 3</fullName>
    </alternativeName>
</protein>
<comment type="catalytic activity">
    <reaction evidence="15">
        <text>a 5'-end adenosine-5'-diphospho-5'-ribonucleoside-2'-deoxyribonucleotide-DNA + H2O = a 5'-end 5'-phospho-ribonucleoside-2'-deoxyribonucleotide-DNA + AMP + 2 H(+)</text>
        <dbReference type="Rhea" id="RHEA:52132"/>
        <dbReference type="Rhea" id="RHEA-COMP:13182"/>
        <dbReference type="Rhea" id="RHEA-COMP:13183"/>
        <dbReference type="ChEBI" id="CHEBI:15377"/>
        <dbReference type="ChEBI" id="CHEBI:15378"/>
        <dbReference type="ChEBI" id="CHEBI:136414"/>
        <dbReference type="ChEBI" id="CHEBI:136415"/>
        <dbReference type="ChEBI" id="CHEBI:456215"/>
        <dbReference type="EC" id="3.6.1.71"/>
    </reaction>
</comment>
<evidence type="ECO:0000256" key="7">
    <source>
        <dbReference type="ARBA" id="ARBA00022763"/>
    </source>
</evidence>
<evidence type="ECO:0000256" key="14">
    <source>
        <dbReference type="ARBA" id="ARBA00044639"/>
    </source>
</evidence>
<dbReference type="GO" id="GO:0000012">
    <property type="term" value="P:single strand break repair"/>
    <property type="evidence" value="ECO:0007669"/>
    <property type="project" value="TreeGrafter"/>
</dbReference>
<evidence type="ECO:0000256" key="19">
    <source>
        <dbReference type="SAM" id="MobiDB-lite"/>
    </source>
</evidence>
<dbReference type="GO" id="GO:0003725">
    <property type="term" value="F:double-stranded RNA binding"/>
    <property type="evidence" value="ECO:0007669"/>
    <property type="project" value="TreeGrafter"/>
</dbReference>
<dbReference type="GeneID" id="70290896"/>
<dbReference type="RefSeq" id="XP_046119236.1">
    <property type="nucleotide sequence ID" value="XM_046259993.1"/>
</dbReference>
<dbReference type="InterPro" id="IPR011146">
    <property type="entry name" value="HIT-like"/>
</dbReference>
<evidence type="ECO:0000256" key="6">
    <source>
        <dbReference type="ARBA" id="ARBA00022723"/>
    </source>
</evidence>
<dbReference type="SUPFAM" id="SSF54197">
    <property type="entry name" value="HIT-like"/>
    <property type="match status" value="1"/>
</dbReference>
<dbReference type="GO" id="GO:0005634">
    <property type="term" value="C:nucleus"/>
    <property type="evidence" value="ECO:0007669"/>
    <property type="project" value="UniProtKB-SubCell"/>
</dbReference>
<feature type="domain" description="HIT" evidence="20">
    <location>
        <begin position="67"/>
        <end position="194"/>
    </location>
</feature>
<dbReference type="AlphaFoldDB" id="A0A9P8CQH4"/>
<evidence type="ECO:0000256" key="3">
    <source>
        <dbReference type="ARBA" id="ARBA00012495"/>
    </source>
</evidence>
<dbReference type="OrthoDB" id="3512845at2759"/>
<dbReference type="FunFam" id="3.30.428.10:FF:000017">
    <property type="entry name" value="Aprataxin-like protein"/>
    <property type="match status" value="1"/>
</dbReference>
<dbReference type="EC" id="3.6.1.71" evidence="4"/>